<dbReference type="Proteomes" id="UP000054558">
    <property type="component" value="Unassembled WGS sequence"/>
</dbReference>
<gene>
    <name evidence="2" type="ORF">KFL_003710140</name>
</gene>
<feature type="region of interest" description="Disordered" evidence="1">
    <location>
        <begin position="776"/>
        <end position="821"/>
    </location>
</feature>
<dbReference type="AlphaFoldDB" id="A0A1Y1IHU4"/>
<feature type="region of interest" description="Disordered" evidence="1">
    <location>
        <begin position="132"/>
        <end position="190"/>
    </location>
</feature>
<evidence type="ECO:0000313" key="2">
    <source>
        <dbReference type="EMBL" id="GAQ87708.1"/>
    </source>
</evidence>
<reference evidence="2 3" key="1">
    <citation type="journal article" date="2014" name="Nat. Commun.">
        <title>Klebsormidium flaccidum genome reveals primary factors for plant terrestrial adaptation.</title>
        <authorList>
            <person name="Hori K."/>
            <person name="Maruyama F."/>
            <person name="Fujisawa T."/>
            <person name="Togashi T."/>
            <person name="Yamamoto N."/>
            <person name="Seo M."/>
            <person name="Sato S."/>
            <person name="Yamada T."/>
            <person name="Mori H."/>
            <person name="Tajima N."/>
            <person name="Moriyama T."/>
            <person name="Ikeuchi M."/>
            <person name="Watanabe M."/>
            <person name="Wada H."/>
            <person name="Kobayashi K."/>
            <person name="Saito M."/>
            <person name="Masuda T."/>
            <person name="Sasaki-Sekimoto Y."/>
            <person name="Mashiguchi K."/>
            <person name="Awai K."/>
            <person name="Shimojima M."/>
            <person name="Masuda S."/>
            <person name="Iwai M."/>
            <person name="Nobusawa T."/>
            <person name="Narise T."/>
            <person name="Kondo S."/>
            <person name="Saito H."/>
            <person name="Sato R."/>
            <person name="Murakawa M."/>
            <person name="Ihara Y."/>
            <person name="Oshima-Yamada Y."/>
            <person name="Ohtaka K."/>
            <person name="Satoh M."/>
            <person name="Sonobe K."/>
            <person name="Ishii M."/>
            <person name="Ohtani R."/>
            <person name="Kanamori-Sato M."/>
            <person name="Honoki R."/>
            <person name="Miyazaki D."/>
            <person name="Mochizuki H."/>
            <person name="Umetsu J."/>
            <person name="Higashi K."/>
            <person name="Shibata D."/>
            <person name="Kamiya Y."/>
            <person name="Sato N."/>
            <person name="Nakamura Y."/>
            <person name="Tabata S."/>
            <person name="Ida S."/>
            <person name="Kurokawa K."/>
            <person name="Ohta H."/>
        </authorList>
    </citation>
    <scope>NUCLEOTIDE SEQUENCE [LARGE SCALE GENOMIC DNA]</scope>
    <source>
        <strain evidence="2 3">NIES-2285</strain>
    </source>
</reference>
<dbReference type="EMBL" id="DF237320">
    <property type="protein sequence ID" value="GAQ87708.1"/>
    <property type="molecule type" value="Genomic_DNA"/>
</dbReference>
<organism evidence="2 3">
    <name type="scientific">Klebsormidium nitens</name>
    <name type="common">Green alga</name>
    <name type="synonym">Ulothrix nitens</name>
    <dbReference type="NCBI Taxonomy" id="105231"/>
    <lineage>
        <taxon>Eukaryota</taxon>
        <taxon>Viridiplantae</taxon>
        <taxon>Streptophyta</taxon>
        <taxon>Klebsormidiophyceae</taxon>
        <taxon>Klebsormidiales</taxon>
        <taxon>Klebsormidiaceae</taxon>
        <taxon>Klebsormidium</taxon>
    </lineage>
</organism>
<accession>A0A1Y1IHU4</accession>
<feature type="region of interest" description="Disordered" evidence="1">
    <location>
        <begin position="211"/>
        <end position="241"/>
    </location>
</feature>
<feature type="compositionally biased region" description="Polar residues" evidence="1">
    <location>
        <begin position="781"/>
        <end position="792"/>
    </location>
</feature>
<feature type="region of interest" description="Disordered" evidence="1">
    <location>
        <begin position="269"/>
        <end position="305"/>
    </location>
</feature>
<feature type="compositionally biased region" description="Low complexity" evidence="1">
    <location>
        <begin position="600"/>
        <end position="613"/>
    </location>
</feature>
<name>A0A1Y1IHU4_KLENI</name>
<evidence type="ECO:0000313" key="3">
    <source>
        <dbReference type="Proteomes" id="UP000054558"/>
    </source>
</evidence>
<keyword evidence="3" id="KW-1185">Reference proteome</keyword>
<proteinExistence type="predicted"/>
<feature type="compositionally biased region" description="Basic and acidic residues" evidence="1">
    <location>
        <begin position="585"/>
        <end position="597"/>
    </location>
</feature>
<evidence type="ECO:0000256" key="1">
    <source>
        <dbReference type="SAM" id="MobiDB-lite"/>
    </source>
</evidence>
<feature type="region of interest" description="Disordered" evidence="1">
    <location>
        <begin position="566"/>
        <end position="624"/>
    </location>
</feature>
<sequence length="864" mass="91648">MEGGSSGPGLLLRACGARSNLPGDNEVLIPRLTEWAFADLVIPAAEEGEVNFEMKRVTALGKHADLPARLRPIVWRNVGKGVGKSRAWKALLEAHTRRVAAETALPKGRSSALLPTASPEILERGDQLQWSQRSTLEHRVEPTSGVQTGRGGSGETVAPRHVENAVRASGPSDGRVLKKAGATNGGDVASCHATGTAAEAEVRRLPADACGRQANGCGRQSVGSSRESGGQERKADGCGQQADACREEANRCRPETDGCGRQPGRIQAAAKLPTGEGRNRSVGSNPLGGRRAAGSAFKRRLGEDEAKVQRVSLPSNWEEAGLQGGAELKNGFAGSQKLSRKEELSLIWPNSAPAPLPCAKFVASGEETLERFGALLEELQLTGKCSRRTGPFKETWDKDFGTRNDDYEIGRASVAHGASRWIVSADSVAPEANKESVIALAAYTEITLNQLPVKGPRGSLSVAVPPTGSSLEEAPIVRTTVPAAAIWGAQYPSPKNGGATAPTSQRPLACRADDFPTEYAVGRPRQLHQPSEVWESGARLEPDGAAIGEAKENGTRFDEPVGLASLELPEVSPNTSAAVTPGASARRENGQPDEAPHVESPSSQQIQQAESAAFRPRKLPPGRRNPGVWHSLDPLPTPDCLSEHLPVDGLHAWPSAGGCLTPSIQLTPGRPSVPLDARTSTARQHEESHPLAPVQSSNHAVEKFSGSFWQQFPGLGDDGLGALRDWPDRNLERRTGGDTGVEAWKAFDDIGLYSAGISEVLMDFLDQSTSPVLRKEPYSPLSVSGEGQQQAILRQRGRASQGQGYVDGEGEGGFGARVSEASNSKRRRIDWGGTVPKLGGGAQVEEMRGDFAACVMRFAKGFVS</sequence>
<protein>
    <submittedName>
        <fullName evidence="2">Uncharacterized protein</fullName>
    </submittedName>
</protein>
<feature type="compositionally biased region" description="Gly residues" evidence="1">
    <location>
        <begin position="805"/>
        <end position="815"/>
    </location>
</feature>